<protein>
    <submittedName>
        <fullName evidence="1">Flagellar assembly protein FliX</fullName>
    </submittedName>
</protein>
<proteinExistence type="predicted"/>
<sequence length="142" mass="14560">MRITGLNRPSLSPVAGAVRRAEGGAVFSPMAAATGGAAATTAAAGTASLAGLDALLALQALPAEKPNRQKTVRRGHDVLNVLDEMKLGLLGGPVGGEALERLATLVREGRSEELDDPVLAGLMADIELRAMVELAKHGKFVD</sequence>
<accession>A0A931HYT9</accession>
<evidence type="ECO:0000313" key="2">
    <source>
        <dbReference type="Proteomes" id="UP000631694"/>
    </source>
</evidence>
<dbReference type="AlphaFoldDB" id="A0A931HYT9"/>
<dbReference type="InterPro" id="IPR019704">
    <property type="entry name" value="Flagellar_assmbl_FliX_class2"/>
</dbReference>
<evidence type="ECO:0000313" key="1">
    <source>
        <dbReference type="EMBL" id="MBH0236865.1"/>
    </source>
</evidence>
<dbReference type="Pfam" id="PF10768">
    <property type="entry name" value="FliX"/>
    <property type="match status" value="1"/>
</dbReference>
<keyword evidence="1" id="KW-0282">Flagellum</keyword>
<name>A0A931HYT9_9HYPH</name>
<dbReference type="RefSeq" id="WP_197309960.1">
    <property type="nucleotide sequence ID" value="NZ_JADZLT010000040.1"/>
</dbReference>
<keyword evidence="1" id="KW-0966">Cell projection</keyword>
<dbReference type="GO" id="GO:0044781">
    <property type="term" value="P:bacterial-type flagellum organization"/>
    <property type="evidence" value="ECO:0007669"/>
    <property type="project" value="InterPro"/>
</dbReference>
<gene>
    <name evidence="1" type="ORF">I5731_03430</name>
</gene>
<keyword evidence="2" id="KW-1185">Reference proteome</keyword>
<reference evidence="1" key="1">
    <citation type="submission" date="2020-12" db="EMBL/GenBank/DDBJ databases">
        <title>Methylobrevis albus sp. nov., isolated from fresh water lack sediment.</title>
        <authorList>
            <person name="Zou Q."/>
        </authorList>
    </citation>
    <scope>NUCLEOTIDE SEQUENCE</scope>
    <source>
        <strain evidence="1">L22</strain>
    </source>
</reference>
<organism evidence="1 2">
    <name type="scientific">Methylobrevis albus</name>
    <dbReference type="NCBI Taxonomy" id="2793297"/>
    <lineage>
        <taxon>Bacteria</taxon>
        <taxon>Pseudomonadati</taxon>
        <taxon>Pseudomonadota</taxon>
        <taxon>Alphaproteobacteria</taxon>
        <taxon>Hyphomicrobiales</taxon>
        <taxon>Pleomorphomonadaceae</taxon>
        <taxon>Methylobrevis</taxon>
    </lineage>
</organism>
<keyword evidence="1" id="KW-0969">Cilium</keyword>
<comment type="caution">
    <text evidence="1">The sequence shown here is derived from an EMBL/GenBank/DDBJ whole genome shotgun (WGS) entry which is preliminary data.</text>
</comment>
<dbReference type="EMBL" id="JADZLT010000040">
    <property type="protein sequence ID" value="MBH0236865.1"/>
    <property type="molecule type" value="Genomic_DNA"/>
</dbReference>
<dbReference type="Proteomes" id="UP000631694">
    <property type="component" value="Unassembled WGS sequence"/>
</dbReference>